<proteinExistence type="predicted"/>
<dbReference type="Proteomes" id="UP000178999">
    <property type="component" value="Unassembled WGS sequence"/>
</dbReference>
<sequence length="118" mass="12722">MRMMILERDRIGVLAVSNPLFVKGAFEGEKLIGVIEVATDGHVNYMVHPDYRGLKIATNLLNQAIDDARDGGVNKLVASVIAGSASETILQKAGFADEGMLSSGATKSRNKLYTRNLD</sequence>
<name>A0A1F8CUD4_9BACT</name>
<dbReference type="EMBL" id="MGHY01000005">
    <property type="protein sequence ID" value="OGM79943.1"/>
    <property type="molecule type" value="Genomic_DNA"/>
</dbReference>
<gene>
    <name evidence="2" type="ORF">A2382_04620</name>
</gene>
<organism evidence="2 3">
    <name type="scientific">Candidatus Woesebacteria bacterium RIFOXYB1_FULL_38_16</name>
    <dbReference type="NCBI Taxonomy" id="1802538"/>
    <lineage>
        <taxon>Bacteria</taxon>
        <taxon>Candidatus Woeseibacteriota</taxon>
    </lineage>
</organism>
<dbReference type="Gene3D" id="3.40.630.30">
    <property type="match status" value="1"/>
</dbReference>
<dbReference type="SUPFAM" id="SSF55729">
    <property type="entry name" value="Acyl-CoA N-acyltransferases (Nat)"/>
    <property type="match status" value="1"/>
</dbReference>
<dbReference type="GO" id="GO:0016747">
    <property type="term" value="F:acyltransferase activity, transferring groups other than amino-acyl groups"/>
    <property type="evidence" value="ECO:0007669"/>
    <property type="project" value="InterPro"/>
</dbReference>
<dbReference type="InterPro" id="IPR000182">
    <property type="entry name" value="GNAT_dom"/>
</dbReference>
<evidence type="ECO:0000313" key="2">
    <source>
        <dbReference type="EMBL" id="OGM79943.1"/>
    </source>
</evidence>
<comment type="caution">
    <text evidence="2">The sequence shown here is derived from an EMBL/GenBank/DDBJ whole genome shotgun (WGS) entry which is preliminary data.</text>
</comment>
<dbReference type="InterPro" id="IPR016181">
    <property type="entry name" value="Acyl_CoA_acyltransferase"/>
</dbReference>
<dbReference type="PROSITE" id="PS51186">
    <property type="entry name" value="GNAT"/>
    <property type="match status" value="1"/>
</dbReference>
<dbReference type="AlphaFoldDB" id="A0A1F8CUD4"/>
<dbReference type="CDD" id="cd04301">
    <property type="entry name" value="NAT_SF"/>
    <property type="match status" value="1"/>
</dbReference>
<evidence type="ECO:0000313" key="3">
    <source>
        <dbReference type="Proteomes" id="UP000178999"/>
    </source>
</evidence>
<dbReference type="Pfam" id="PF00583">
    <property type="entry name" value="Acetyltransf_1"/>
    <property type="match status" value="1"/>
</dbReference>
<accession>A0A1F8CUD4</accession>
<feature type="domain" description="N-acetyltransferase" evidence="1">
    <location>
        <begin position="1"/>
        <end position="118"/>
    </location>
</feature>
<evidence type="ECO:0000259" key="1">
    <source>
        <dbReference type="PROSITE" id="PS51186"/>
    </source>
</evidence>
<protein>
    <recommendedName>
        <fullName evidence="1">N-acetyltransferase domain-containing protein</fullName>
    </recommendedName>
</protein>
<reference evidence="2 3" key="1">
    <citation type="journal article" date="2016" name="Nat. Commun.">
        <title>Thousands of microbial genomes shed light on interconnected biogeochemical processes in an aquifer system.</title>
        <authorList>
            <person name="Anantharaman K."/>
            <person name="Brown C.T."/>
            <person name="Hug L.A."/>
            <person name="Sharon I."/>
            <person name="Castelle C.J."/>
            <person name="Probst A.J."/>
            <person name="Thomas B.C."/>
            <person name="Singh A."/>
            <person name="Wilkins M.J."/>
            <person name="Karaoz U."/>
            <person name="Brodie E.L."/>
            <person name="Williams K.H."/>
            <person name="Hubbard S.S."/>
            <person name="Banfield J.F."/>
        </authorList>
    </citation>
    <scope>NUCLEOTIDE SEQUENCE [LARGE SCALE GENOMIC DNA]</scope>
</reference>